<keyword evidence="4 6" id="KW-0472">Membrane</keyword>
<comment type="similarity">
    <text evidence="6">Belongs to the ABC-2 integral membrane protein family.</text>
</comment>
<feature type="transmembrane region" description="Helical" evidence="6">
    <location>
        <begin position="224"/>
        <end position="246"/>
    </location>
</feature>
<comment type="subcellular location">
    <subcellularLocation>
        <location evidence="6">Cell membrane</location>
        <topology evidence="6">Multi-pass membrane protein</topology>
    </subcellularLocation>
    <subcellularLocation>
        <location evidence="1">Membrane</location>
        <topology evidence="1">Multi-pass membrane protein</topology>
    </subcellularLocation>
</comment>
<gene>
    <name evidence="8" type="ORF">GCM10010384_50860</name>
</gene>
<keyword evidence="2 6" id="KW-0812">Transmembrane</keyword>
<dbReference type="PROSITE" id="PS51012">
    <property type="entry name" value="ABC_TM2"/>
    <property type="match status" value="1"/>
</dbReference>
<protein>
    <recommendedName>
        <fullName evidence="6">Transport permease protein</fullName>
    </recommendedName>
</protein>
<reference evidence="9" key="1">
    <citation type="journal article" date="2019" name="Int. J. Syst. Evol. Microbiol.">
        <title>The Global Catalogue of Microorganisms (GCM) 10K type strain sequencing project: providing services to taxonomists for standard genome sequencing and annotation.</title>
        <authorList>
            <consortium name="The Broad Institute Genomics Platform"/>
            <consortium name="The Broad Institute Genome Sequencing Center for Infectious Disease"/>
            <person name="Wu L."/>
            <person name="Ma J."/>
        </authorList>
    </citation>
    <scope>NUCLEOTIDE SEQUENCE [LARGE SCALE GENOMIC DNA]</scope>
    <source>
        <strain evidence="9">JCM 4957</strain>
    </source>
</reference>
<dbReference type="PIRSF" id="PIRSF006648">
    <property type="entry name" value="DrrB"/>
    <property type="match status" value="1"/>
</dbReference>
<comment type="caution">
    <text evidence="8">The sequence shown here is derived from an EMBL/GenBank/DDBJ whole genome shotgun (WGS) entry which is preliminary data.</text>
</comment>
<dbReference type="RefSeq" id="WP_190200245.1">
    <property type="nucleotide sequence ID" value="NZ_BMWE01000016.1"/>
</dbReference>
<dbReference type="InterPro" id="IPR000412">
    <property type="entry name" value="ABC_2_transport"/>
</dbReference>
<evidence type="ECO:0000256" key="6">
    <source>
        <dbReference type="RuleBase" id="RU361157"/>
    </source>
</evidence>
<evidence type="ECO:0000256" key="3">
    <source>
        <dbReference type="ARBA" id="ARBA00022989"/>
    </source>
</evidence>
<sequence>MGRAGAMIMRHELRVIGTMPGSTLFGIAMPIVLAALTQGLFTSAVPTNSVSGTGGAELAVPGMAVAFAALGAGRPGFAFFRDYGWGTWDRLRASPASTLDIVAGKVSPWVIMSLVQMLGLFVAAIPLLGFQVSGSWPALILVLFGTALCLCTFGALMTAVSRTSQQLNTISSVCGLAFAALGGAFVPLSALPDWVDAVAPCFPTYWAVRGLHAVVLEQGGLAEVALPVGALLGFTALFALLTTARFRAGESKVYMG</sequence>
<dbReference type="InterPro" id="IPR047817">
    <property type="entry name" value="ABC2_TM_bact-type"/>
</dbReference>
<feature type="transmembrane region" description="Helical" evidence="6">
    <location>
        <begin position="21"/>
        <end position="41"/>
    </location>
</feature>
<dbReference type="InterPro" id="IPR013525">
    <property type="entry name" value="ABC2_TM"/>
</dbReference>
<dbReference type="InterPro" id="IPR051784">
    <property type="entry name" value="Nod_factor_ABC_transporter"/>
</dbReference>
<feature type="transmembrane region" description="Helical" evidence="6">
    <location>
        <begin position="136"/>
        <end position="160"/>
    </location>
</feature>
<feature type="transmembrane region" description="Helical" evidence="6">
    <location>
        <begin position="109"/>
        <end position="130"/>
    </location>
</feature>
<proteinExistence type="inferred from homology"/>
<feature type="domain" description="ABC transmembrane type-2" evidence="7">
    <location>
        <begin position="21"/>
        <end position="249"/>
    </location>
</feature>
<evidence type="ECO:0000313" key="8">
    <source>
        <dbReference type="EMBL" id="GGY37570.1"/>
    </source>
</evidence>
<keyword evidence="9" id="KW-1185">Reference proteome</keyword>
<evidence type="ECO:0000256" key="1">
    <source>
        <dbReference type="ARBA" id="ARBA00004141"/>
    </source>
</evidence>
<evidence type="ECO:0000259" key="7">
    <source>
        <dbReference type="PROSITE" id="PS51012"/>
    </source>
</evidence>
<evidence type="ECO:0000256" key="4">
    <source>
        <dbReference type="ARBA" id="ARBA00023136"/>
    </source>
</evidence>
<dbReference type="Proteomes" id="UP000653308">
    <property type="component" value="Unassembled WGS sequence"/>
</dbReference>
<name>A0ABQ3A9Z8_9ACTN</name>
<dbReference type="Pfam" id="PF01061">
    <property type="entry name" value="ABC2_membrane"/>
    <property type="match status" value="1"/>
</dbReference>
<organism evidence="8 9">
    <name type="scientific">Streptomyces djakartensis</name>
    <dbReference type="NCBI Taxonomy" id="68193"/>
    <lineage>
        <taxon>Bacteria</taxon>
        <taxon>Bacillati</taxon>
        <taxon>Actinomycetota</taxon>
        <taxon>Actinomycetes</taxon>
        <taxon>Kitasatosporales</taxon>
        <taxon>Streptomycetaceae</taxon>
        <taxon>Streptomyces</taxon>
    </lineage>
</organism>
<dbReference type="PANTHER" id="PTHR43229">
    <property type="entry name" value="NODULATION PROTEIN J"/>
    <property type="match status" value="1"/>
</dbReference>
<evidence type="ECO:0000313" key="9">
    <source>
        <dbReference type="Proteomes" id="UP000653308"/>
    </source>
</evidence>
<keyword evidence="3 6" id="KW-1133">Transmembrane helix</keyword>
<keyword evidence="6" id="KW-1003">Cell membrane</keyword>
<dbReference type="EMBL" id="BMWE01000016">
    <property type="protein sequence ID" value="GGY37570.1"/>
    <property type="molecule type" value="Genomic_DNA"/>
</dbReference>
<keyword evidence="6" id="KW-0813">Transport</keyword>
<keyword evidence="5" id="KW-0046">Antibiotic resistance</keyword>
<feature type="transmembrane region" description="Helical" evidence="6">
    <location>
        <begin position="167"/>
        <end position="186"/>
    </location>
</feature>
<feature type="transmembrane region" description="Helical" evidence="6">
    <location>
        <begin position="61"/>
        <end position="80"/>
    </location>
</feature>
<evidence type="ECO:0000256" key="5">
    <source>
        <dbReference type="ARBA" id="ARBA00023251"/>
    </source>
</evidence>
<accession>A0ABQ3A9Z8</accession>
<dbReference type="PANTHER" id="PTHR43229:SF6">
    <property type="entry name" value="ABC-TYPE MULTIDRUG TRANSPORT SYSTEM, PERMEASE COMPONENT"/>
    <property type="match status" value="1"/>
</dbReference>
<evidence type="ECO:0000256" key="2">
    <source>
        <dbReference type="ARBA" id="ARBA00022692"/>
    </source>
</evidence>